<sequence length="180" mass="20669">MKKIFLLSFLVSVYSCSQLRQIGYDISTNDDAIKFAISDFIQNKEFKKSEKVFSLNSRVFDNVIGISILANQEKLLISPSNKIGYVSLYFPSRFIERDGRLFYWSDSTSVLTEDMVKILSKYKVIDSSNINDVNVLPMMNLKSHDSEAMHYYICAKSGNYTKKRSSTALDYEDNPNLSCR</sequence>
<dbReference type="PROSITE" id="PS51257">
    <property type="entry name" value="PROKAR_LIPOPROTEIN"/>
    <property type="match status" value="1"/>
</dbReference>
<proteinExistence type="predicted"/>
<organism evidence="1 2">
    <name type="scientific">Flavobacterium agri</name>
    <dbReference type="NCBI Taxonomy" id="2743471"/>
    <lineage>
        <taxon>Bacteria</taxon>
        <taxon>Pseudomonadati</taxon>
        <taxon>Bacteroidota</taxon>
        <taxon>Flavobacteriia</taxon>
        <taxon>Flavobacteriales</taxon>
        <taxon>Flavobacteriaceae</taxon>
        <taxon>Flavobacterium</taxon>
    </lineage>
</organism>
<comment type="caution">
    <text evidence="1">The sequence shown here is derived from an EMBL/GenBank/DDBJ whole genome shotgun (WGS) entry which is preliminary data.</text>
</comment>
<evidence type="ECO:0000313" key="2">
    <source>
        <dbReference type="Proteomes" id="UP000535020"/>
    </source>
</evidence>
<protein>
    <recommendedName>
        <fullName evidence="3">Lipoprotein</fullName>
    </recommendedName>
</protein>
<dbReference type="EMBL" id="JACBJI010000020">
    <property type="protein sequence ID" value="NYA72771.1"/>
    <property type="molecule type" value="Genomic_DNA"/>
</dbReference>
<dbReference type="Proteomes" id="UP000535020">
    <property type="component" value="Unassembled WGS sequence"/>
</dbReference>
<evidence type="ECO:0000313" key="1">
    <source>
        <dbReference type="EMBL" id="NYA72771.1"/>
    </source>
</evidence>
<keyword evidence="2" id="KW-1185">Reference proteome</keyword>
<dbReference type="RefSeq" id="WP_176007582.1">
    <property type="nucleotide sequence ID" value="NZ_JABWMI010000043.1"/>
</dbReference>
<accession>A0A7Y8Y5E8</accession>
<evidence type="ECO:0008006" key="3">
    <source>
        <dbReference type="Google" id="ProtNLM"/>
    </source>
</evidence>
<dbReference type="AlphaFoldDB" id="A0A7Y8Y5E8"/>
<reference evidence="1 2" key="1">
    <citation type="submission" date="2020-07" db="EMBL/GenBank/DDBJ databases">
        <authorList>
            <person name="Sun Q."/>
        </authorList>
    </citation>
    <scope>NUCLEOTIDE SEQUENCE [LARGE SCALE GENOMIC DNA]</scope>
    <source>
        <strain evidence="1 2">MAH-1</strain>
    </source>
</reference>
<gene>
    <name evidence="1" type="ORF">HZF10_17720</name>
</gene>
<name>A0A7Y8Y5E8_9FLAO</name>